<dbReference type="SMART" id="SM00342">
    <property type="entry name" value="HTH_ARAC"/>
    <property type="match status" value="1"/>
</dbReference>
<gene>
    <name evidence="4" type="ORF">LZC94_46180</name>
</gene>
<evidence type="ECO:0000313" key="4">
    <source>
        <dbReference type="EMBL" id="WXB15196.1"/>
    </source>
</evidence>
<dbReference type="PANTHER" id="PTHR43130">
    <property type="entry name" value="ARAC-FAMILY TRANSCRIPTIONAL REGULATOR"/>
    <property type="match status" value="1"/>
</dbReference>
<dbReference type="Gene3D" id="3.40.50.880">
    <property type="match status" value="1"/>
</dbReference>
<keyword evidence="2" id="KW-0804">Transcription</keyword>
<keyword evidence="1" id="KW-0805">Transcription regulation</keyword>
<organism evidence="4 5">
    <name type="scientific">Pendulispora albinea</name>
    <dbReference type="NCBI Taxonomy" id="2741071"/>
    <lineage>
        <taxon>Bacteria</taxon>
        <taxon>Pseudomonadati</taxon>
        <taxon>Myxococcota</taxon>
        <taxon>Myxococcia</taxon>
        <taxon>Myxococcales</taxon>
        <taxon>Sorangiineae</taxon>
        <taxon>Pendulisporaceae</taxon>
        <taxon>Pendulispora</taxon>
    </lineage>
</organism>
<dbReference type="Pfam" id="PF12833">
    <property type="entry name" value="HTH_18"/>
    <property type="match status" value="1"/>
</dbReference>
<feature type="domain" description="HTH araC/xylS-type" evidence="3">
    <location>
        <begin position="229"/>
        <end position="327"/>
    </location>
</feature>
<dbReference type="InterPro" id="IPR002818">
    <property type="entry name" value="DJ-1/PfpI"/>
</dbReference>
<evidence type="ECO:0000313" key="5">
    <source>
        <dbReference type="Proteomes" id="UP001370348"/>
    </source>
</evidence>
<protein>
    <submittedName>
        <fullName evidence="4">DJ-1/PfpI family protein</fullName>
    </submittedName>
</protein>
<dbReference type="InterPro" id="IPR052158">
    <property type="entry name" value="INH-QAR"/>
</dbReference>
<dbReference type="InterPro" id="IPR018060">
    <property type="entry name" value="HTH_AraC"/>
</dbReference>
<dbReference type="Proteomes" id="UP001370348">
    <property type="component" value="Chromosome"/>
</dbReference>
<dbReference type="PROSITE" id="PS01124">
    <property type="entry name" value="HTH_ARAC_FAMILY_2"/>
    <property type="match status" value="1"/>
</dbReference>
<accession>A0ABZ2LZJ9</accession>
<dbReference type="Pfam" id="PF01965">
    <property type="entry name" value="DJ-1_PfpI"/>
    <property type="match status" value="1"/>
</dbReference>
<dbReference type="InterPro" id="IPR029062">
    <property type="entry name" value="Class_I_gatase-like"/>
</dbReference>
<dbReference type="PANTHER" id="PTHR43130:SF3">
    <property type="entry name" value="HTH-TYPE TRANSCRIPTIONAL REGULATOR RV1931C"/>
    <property type="match status" value="1"/>
</dbReference>
<sequence length="342" mass="37236">MNRPHRVPKPRSVVFVTYEDASGLDLTGPFEVFAQATSMLRDSGSRHPGYAITVLSPNDGPVRASSGLRIVPDTSLARFRGPIDTLIVTGGKGRRQASNEAMLAWLAKWAPRARRYGSVCTGAFLLAAAGLLDGRRVTTHWNRTAQLAQEHPLVHVEAERIFVKDGNVFSSAGVSAGMDLALALVEDDAGPELALAIARYLVMYLRRPGDQSQFSAPLRLQRAKAPTVRDLISWATENPAEDLSVPALARRIGMSERQLSRVFKIEIGESPARAIEALRVEAAEHALASSRASLDEVASKTGFRSAEVMRRAFMRIAHVNPSVYRARFGAASRSVPREESVS</sequence>
<name>A0ABZ2LZJ9_9BACT</name>
<evidence type="ECO:0000259" key="3">
    <source>
        <dbReference type="PROSITE" id="PS01124"/>
    </source>
</evidence>
<dbReference type="Gene3D" id="1.10.10.60">
    <property type="entry name" value="Homeodomain-like"/>
    <property type="match status" value="1"/>
</dbReference>
<evidence type="ECO:0000256" key="1">
    <source>
        <dbReference type="ARBA" id="ARBA00023015"/>
    </source>
</evidence>
<dbReference type="SUPFAM" id="SSF46689">
    <property type="entry name" value="Homeodomain-like"/>
    <property type="match status" value="2"/>
</dbReference>
<dbReference type="RefSeq" id="WP_394824821.1">
    <property type="nucleotide sequence ID" value="NZ_CP089984.1"/>
</dbReference>
<reference evidence="4 5" key="1">
    <citation type="submission" date="2021-12" db="EMBL/GenBank/DDBJ databases">
        <title>Discovery of the Pendulisporaceae a myxobacterial family with distinct sporulation behavior and unique specialized metabolism.</title>
        <authorList>
            <person name="Garcia R."/>
            <person name="Popoff A."/>
            <person name="Bader C.D."/>
            <person name="Loehr J."/>
            <person name="Walesch S."/>
            <person name="Walt C."/>
            <person name="Boldt J."/>
            <person name="Bunk B."/>
            <person name="Haeckl F.J.F.P.J."/>
            <person name="Gunesch A.P."/>
            <person name="Birkelbach J."/>
            <person name="Nuebel U."/>
            <person name="Pietschmann T."/>
            <person name="Bach T."/>
            <person name="Mueller R."/>
        </authorList>
    </citation>
    <scope>NUCLEOTIDE SEQUENCE [LARGE SCALE GENOMIC DNA]</scope>
    <source>
        <strain evidence="4 5">MSr11954</strain>
    </source>
</reference>
<dbReference type="EMBL" id="CP089984">
    <property type="protein sequence ID" value="WXB15196.1"/>
    <property type="molecule type" value="Genomic_DNA"/>
</dbReference>
<dbReference type="InterPro" id="IPR009057">
    <property type="entry name" value="Homeodomain-like_sf"/>
</dbReference>
<dbReference type="SUPFAM" id="SSF52317">
    <property type="entry name" value="Class I glutamine amidotransferase-like"/>
    <property type="match status" value="1"/>
</dbReference>
<evidence type="ECO:0000256" key="2">
    <source>
        <dbReference type="ARBA" id="ARBA00023163"/>
    </source>
</evidence>
<keyword evidence="5" id="KW-1185">Reference proteome</keyword>
<dbReference type="CDD" id="cd03137">
    <property type="entry name" value="GATase1_AraC_1"/>
    <property type="match status" value="1"/>
</dbReference>
<proteinExistence type="predicted"/>